<evidence type="ECO:0000313" key="12">
    <source>
        <dbReference type="Proteomes" id="UP001205998"/>
    </source>
</evidence>
<evidence type="ECO:0000256" key="4">
    <source>
        <dbReference type="ARBA" id="ARBA00005756"/>
    </source>
</evidence>
<evidence type="ECO:0000256" key="7">
    <source>
        <dbReference type="ARBA" id="ARBA00023054"/>
    </source>
</evidence>
<dbReference type="InterPro" id="IPR004965">
    <property type="entry name" value="Paralemmin"/>
</dbReference>
<keyword evidence="6" id="KW-0770">Synapse</keyword>
<evidence type="ECO:0000256" key="2">
    <source>
        <dbReference type="ARBA" id="ARBA00004496"/>
    </source>
</evidence>
<dbReference type="GO" id="GO:0043197">
    <property type="term" value="C:dendritic spine"/>
    <property type="evidence" value="ECO:0007669"/>
    <property type="project" value="UniProtKB-SubCell"/>
</dbReference>
<comment type="similarity">
    <text evidence="4">Belongs to the paralemmin family.</text>
</comment>
<gene>
    <name evidence="11" type="ORF">C0J50_22126</name>
</gene>
<dbReference type="AlphaFoldDB" id="A0AAD5ALX2"/>
<feature type="non-terminal residue" evidence="11">
    <location>
        <position position="1"/>
    </location>
</feature>
<evidence type="ECO:0000256" key="9">
    <source>
        <dbReference type="ARBA" id="ARBA00040857"/>
    </source>
</evidence>
<dbReference type="EMBL" id="MU551696">
    <property type="protein sequence ID" value="KAI5618144.1"/>
    <property type="molecule type" value="Genomic_DNA"/>
</dbReference>
<evidence type="ECO:0000256" key="6">
    <source>
        <dbReference type="ARBA" id="ARBA00023018"/>
    </source>
</evidence>
<evidence type="ECO:0000256" key="8">
    <source>
        <dbReference type="ARBA" id="ARBA00023273"/>
    </source>
</evidence>
<evidence type="ECO:0000256" key="3">
    <source>
        <dbReference type="ARBA" id="ARBA00004552"/>
    </source>
</evidence>
<reference evidence="11" key="1">
    <citation type="submission" date="2018-07" db="EMBL/GenBank/DDBJ databases">
        <title>Comparative genomics of catfishes provides insights into carnivory and benthic adaptation.</title>
        <authorList>
            <person name="Zhang Y."/>
            <person name="Wang D."/>
            <person name="Peng Z."/>
            <person name="Zheng S."/>
            <person name="Shao F."/>
            <person name="Tao W."/>
        </authorList>
    </citation>
    <scope>NUCLEOTIDE SEQUENCE</scope>
    <source>
        <strain evidence="11">Chongqing</strain>
    </source>
</reference>
<keyword evidence="5" id="KW-0963">Cytoplasm</keyword>
<accession>A0AAD5ALX2</accession>
<dbReference type="PANTHER" id="PTHR46881:SF1">
    <property type="entry name" value="PALMDELPHIN"/>
    <property type="match status" value="1"/>
</dbReference>
<dbReference type="Proteomes" id="UP001205998">
    <property type="component" value="Unassembled WGS sequence"/>
</dbReference>
<dbReference type="GO" id="GO:0008360">
    <property type="term" value="P:regulation of cell shape"/>
    <property type="evidence" value="ECO:0007669"/>
    <property type="project" value="InterPro"/>
</dbReference>
<keyword evidence="8" id="KW-0966">Cell projection</keyword>
<comment type="caution">
    <text evidence="11">The sequence shown here is derived from an EMBL/GenBank/DDBJ whole genome shotgun (WGS) entry which is preliminary data.</text>
</comment>
<evidence type="ECO:0000256" key="10">
    <source>
        <dbReference type="SAM" id="MobiDB-lite"/>
    </source>
</evidence>
<evidence type="ECO:0000256" key="5">
    <source>
        <dbReference type="ARBA" id="ARBA00022490"/>
    </source>
</evidence>
<feature type="region of interest" description="Disordered" evidence="10">
    <location>
        <begin position="56"/>
        <end position="75"/>
    </location>
</feature>
<comment type="subcellular location">
    <subcellularLocation>
        <location evidence="1">Cell projection</location>
        <location evidence="1">Dendrite</location>
    </subcellularLocation>
    <subcellularLocation>
        <location evidence="3">Cell projection</location>
        <location evidence="3">Dendritic spine</location>
    </subcellularLocation>
    <subcellularLocation>
        <location evidence="2">Cytoplasm</location>
    </subcellularLocation>
</comment>
<keyword evidence="7" id="KW-0175">Coiled coil</keyword>
<keyword evidence="12" id="KW-1185">Reference proteome</keyword>
<protein>
    <recommendedName>
        <fullName evidence="9">Palmdelphin</fullName>
    </recommendedName>
</protein>
<name>A0AAD5ALX2_SILAS</name>
<dbReference type="GO" id="GO:0005737">
    <property type="term" value="C:cytoplasm"/>
    <property type="evidence" value="ECO:0007669"/>
    <property type="project" value="UniProtKB-SubCell"/>
</dbReference>
<dbReference type="PANTHER" id="PTHR46881">
    <property type="entry name" value="PALMDELPHIN"/>
    <property type="match status" value="1"/>
</dbReference>
<sequence length="499" mass="57104">MEEADLLRERLQAITEKRRIQEDIATKRREIEEEKLKLQYLKKKALREQWLMDGLSSQNEQEEEAMRAQAQEEQQQNMLLQQQILRIEDEFSMSERKKMLTSTAVRYLKRRVEKSPRVTAEELRKDLSDVGTEVSAQTIRRTLVMKASMPELPGAPPCCPRRIRRVDCSMPKVILFSPAMYAMEISVEKNLRTGECHVLSTATVNSQKFQEEGIKVYDDGRKSVYALQSPGKESEDAPDHLSPLDVKELLRKATVKKDQADVQYHEPVFSSPYSRSCTPQKVERGIVSPGPNGIHIQSKTFSTLQPDNQICQLQDPKKIHSYIPDHEDFHINKNAVKRQNANITKGCGGVHMNNAEPMQELKEQNLPIPLFDSQLGYKKHSSFHPREDACCYAENSFSSNVDSSAPVTMIFMGFKNAEPDEGDSAIQAELVVIDNDEEDNDKEPPLSYHPQGYHSKVFQPKNDNLYRSEVRHSFIKSQMSRGHLMQYGTQKTDTSGIFK</sequence>
<dbReference type="GO" id="GO:0016020">
    <property type="term" value="C:membrane"/>
    <property type="evidence" value="ECO:0007669"/>
    <property type="project" value="InterPro"/>
</dbReference>
<organism evidence="11 12">
    <name type="scientific">Silurus asotus</name>
    <name type="common">Amur catfish</name>
    <name type="synonym">Parasilurus asotus</name>
    <dbReference type="NCBI Taxonomy" id="30991"/>
    <lineage>
        <taxon>Eukaryota</taxon>
        <taxon>Metazoa</taxon>
        <taxon>Chordata</taxon>
        <taxon>Craniata</taxon>
        <taxon>Vertebrata</taxon>
        <taxon>Euteleostomi</taxon>
        <taxon>Actinopterygii</taxon>
        <taxon>Neopterygii</taxon>
        <taxon>Teleostei</taxon>
        <taxon>Ostariophysi</taxon>
        <taxon>Siluriformes</taxon>
        <taxon>Siluridae</taxon>
        <taxon>Silurus</taxon>
    </lineage>
</organism>
<evidence type="ECO:0000256" key="1">
    <source>
        <dbReference type="ARBA" id="ARBA00004279"/>
    </source>
</evidence>
<evidence type="ECO:0000313" key="11">
    <source>
        <dbReference type="EMBL" id="KAI5618144.1"/>
    </source>
</evidence>
<dbReference type="Pfam" id="PF03285">
    <property type="entry name" value="Paralemmin"/>
    <property type="match status" value="2"/>
</dbReference>
<proteinExistence type="inferred from homology"/>